<dbReference type="Pfam" id="PF16116">
    <property type="entry name" value="DUF4832"/>
    <property type="match status" value="1"/>
</dbReference>
<dbReference type="InterPro" id="IPR017853">
    <property type="entry name" value="GH"/>
</dbReference>
<accession>A0A328U1T6</accession>
<feature type="domain" description="DUF4832" evidence="1">
    <location>
        <begin position="241"/>
        <end position="442"/>
    </location>
</feature>
<reference evidence="2 3" key="1">
    <citation type="submission" date="2018-06" db="EMBL/GenBank/DDBJ databases">
        <title>Paenibacillus montanisoli sp. nov., isolated from mountain area soil.</title>
        <authorList>
            <person name="Wu M."/>
        </authorList>
    </citation>
    <scope>NUCLEOTIDE SEQUENCE [LARGE SCALE GENOMIC DNA]</scope>
    <source>
        <strain evidence="2 3">RA17</strain>
    </source>
</reference>
<evidence type="ECO:0000313" key="2">
    <source>
        <dbReference type="EMBL" id="RAP73974.1"/>
    </source>
</evidence>
<proteinExistence type="predicted"/>
<dbReference type="OrthoDB" id="9761426at2"/>
<dbReference type="RefSeq" id="WP_112884763.1">
    <property type="nucleotide sequence ID" value="NZ_QLUW01000005.1"/>
</dbReference>
<evidence type="ECO:0000313" key="3">
    <source>
        <dbReference type="Proteomes" id="UP000249260"/>
    </source>
</evidence>
<gene>
    <name evidence="2" type="ORF">DL346_23130</name>
</gene>
<dbReference type="EMBL" id="QLUW01000005">
    <property type="protein sequence ID" value="RAP73974.1"/>
    <property type="molecule type" value="Genomic_DNA"/>
</dbReference>
<dbReference type="AlphaFoldDB" id="A0A328U1T6"/>
<dbReference type="Proteomes" id="UP000249260">
    <property type="component" value="Unassembled WGS sequence"/>
</dbReference>
<protein>
    <recommendedName>
        <fullName evidence="1">DUF4832 domain-containing protein</fullName>
    </recommendedName>
</protein>
<comment type="caution">
    <text evidence="2">The sequence shown here is derived from an EMBL/GenBank/DDBJ whole genome shotgun (WGS) entry which is preliminary data.</text>
</comment>
<evidence type="ECO:0000259" key="1">
    <source>
        <dbReference type="Pfam" id="PF16116"/>
    </source>
</evidence>
<dbReference type="Gene3D" id="3.20.20.80">
    <property type="entry name" value="Glycosidases"/>
    <property type="match status" value="1"/>
</dbReference>
<dbReference type="SUPFAM" id="SSF51445">
    <property type="entry name" value="(Trans)glycosidases"/>
    <property type="match status" value="1"/>
</dbReference>
<name>A0A328U1T6_9BACL</name>
<dbReference type="InterPro" id="IPR032267">
    <property type="entry name" value="DUF4832"/>
</dbReference>
<keyword evidence="3" id="KW-1185">Reference proteome</keyword>
<sequence length="469" mass="53058">MFKRSMMLAVLTVCILFVSFYAWRELFASSEAPRVSFIPAETPSLVLDNPYTGFVADARYDDATQPFRLAHANISWAELEPAKGVYAFDEIERDFNLALWKQKNVKLVIRIVMDYPRKTAHKDIPQWLYEEIGKKGTIYDNRYGKGFSPDYANPLLIQYHRQLIKKLGERYNDDPAIAFVELGSLGHWGEWHTYDGNDTEKPIPFPKRAIADKYVQPYIDYFTDKPLMMRRPHAIAKKNGMGLFNDAFGDREATIDEFLNWYTNGYTNWLTKEEEPAMPDFWKNAPSGGEFSSDSSLLADDTIEEAILEAKLTHVSWMGPYAPLKEPLGGPMQPNIDRFLNTIGYRFVITEESHEEEIQAGQPLHVQLSILNRGVAPFYFEWPLELSLTDETGAIRTSMITGTDIRSWLPGHSVISAELPVPAGLPDGIYQVTAAILDPETGQPGIQLAISGKREDGRYLLGAVSITSP</sequence>
<organism evidence="2 3">
    <name type="scientific">Paenibacillus montanisoli</name>
    <dbReference type="NCBI Taxonomy" id="2081970"/>
    <lineage>
        <taxon>Bacteria</taxon>
        <taxon>Bacillati</taxon>
        <taxon>Bacillota</taxon>
        <taxon>Bacilli</taxon>
        <taxon>Bacillales</taxon>
        <taxon>Paenibacillaceae</taxon>
        <taxon>Paenibacillus</taxon>
    </lineage>
</organism>